<proteinExistence type="predicted"/>
<keyword evidence="1" id="KW-0472">Membrane</keyword>
<keyword evidence="1" id="KW-1133">Transmembrane helix</keyword>
<protein>
    <submittedName>
        <fullName evidence="2">Uncharacterized protein</fullName>
    </submittedName>
</protein>
<evidence type="ECO:0000313" key="2">
    <source>
        <dbReference type="EMBL" id="OOH97433.1"/>
    </source>
</evidence>
<feature type="transmembrane region" description="Helical" evidence="1">
    <location>
        <begin position="7"/>
        <end position="29"/>
    </location>
</feature>
<dbReference type="EMBL" id="MPOG01000004">
    <property type="protein sequence ID" value="OOH97433.1"/>
    <property type="molecule type" value="Genomic_DNA"/>
</dbReference>
<accession>A0A1T3INL9</accession>
<reference evidence="2 3" key="1">
    <citation type="submission" date="2016-11" db="EMBL/GenBank/DDBJ databases">
        <title>Genome sequence and comparative genomic analysis of clinical strain Elizabethkingia meningoseptica 61421 PRCM.</title>
        <authorList>
            <person name="Wang M."/>
            <person name="Hu S."/>
            <person name="Cao L."/>
            <person name="Jiang T."/>
            <person name="Zhou Y."/>
            <person name="Ming D."/>
        </authorList>
    </citation>
    <scope>NUCLEOTIDE SEQUENCE [LARGE SCALE GENOMIC DNA]</scope>
    <source>
        <strain evidence="2 3">61421 PRCM</strain>
    </source>
</reference>
<organism evidence="2 3">
    <name type="scientific">Elizabethkingia meningoseptica</name>
    <name type="common">Chryseobacterium meningosepticum</name>
    <dbReference type="NCBI Taxonomy" id="238"/>
    <lineage>
        <taxon>Bacteria</taxon>
        <taxon>Pseudomonadati</taxon>
        <taxon>Bacteroidota</taxon>
        <taxon>Flavobacteriia</taxon>
        <taxon>Flavobacteriales</taxon>
        <taxon>Weeksellaceae</taxon>
        <taxon>Elizabethkingia</taxon>
    </lineage>
</organism>
<dbReference type="RefSeq" id="WP_070904358.1">
    <property type="nucleotide sequence ID" value="NZ_CP016378.1"/>
</dbReference>
<keyword evidence="1" id="KW-0812">Transmembrane</keyword>
<dbReference type="AlphaFoldDB" id="A0A1T3INL9"/>
<comment type="caution">
    <text evidence="2">The sequence shown here is derived from an EMBL/GenBank/DDBJ whole genome shotgun (WGS) entry which is preliminary data.</text>
</comment>
<keyword evidence="3" id="KW-1185">Reference proteome</keyword>
<evidence type="ECO:0000256" key="1">
    <source>
        <dbReference type="SAM" id="Phobius"/>
    </source>
</evidence>
<evidence type="ECO:0000313" key="3">
    <source>
        <dbReference type="Proteomes" id="UP000188947"/>
    </source>
</evidence>
<gene>
    <name evidence="2" type="ORF">BMF97_03715</name>
</gene>
<name>A0A1T3INL9_ELIME</name>
<dbReference type="Proteomes" id="UP000188947">
    <property type="component" value="Unassembled WGS sequence"/>
</dbReference>
<sequence length="208" mass="24557">MKKKYKYLILSVCVIGIVLIIVKFSSFLLSIKLQDEIPKIYENTFAKKENGNHIFSIIYKDRYPVSFYRVPDQYDFVIYSFKGSESNRQGLNFTQSNNPLISKINKVSEATDFMVADVNYYFINQDKNIASIRVNGTSVKKELREEMCIYETAGNYEIFFNNKRAFFVETNLRNHIFIKNEGDFYQICILEVYNTENEKQIVSRFKSY</sequence>